<protein>
    <submittedName>
        <fullName evidence="2">Uncharacterized protein</fullName>
    </submittedName>
</protein>
<evidence type="ECO:0000313" key="3">
    <source>
        <dbReference type="Proteomes" id="UP000287394"/>
    </source>
</evidence>
<name>A0A402CSY0_9BACT</name>
<dbReference type="KEGG" id="ccot:CCAX7_29620"/>
<organism evidence="2 3">
    <name type="scientific">Capsulimonas corticalis</name>
    <dbReference type="NCBI Taxonomy" id="2219043"/>
    <lineage>
        <taxon>Bacteria</taxon>
        <taxon>Bacillati</taxon>
        <taxon>Armatimonadota</taxon>
        <taxon>Armatimonadia</taxon>
        <taxon>Capsulimonadales</taxon>
        <taxon>Capsulimonadaceae</taxon>
        <taxon>Capsulimonas</taxon>
    </lineage>
</organism>
<dbReference type="RefSeq" id="WP_119320510.1">
    <property type="nucleotide sequence ID" value="NZ_AP025739.1"/>
</dbReference>
<keyword evidence="3" id="KW-1185">Reference proteome</keyword>
<feature type="region of interest" description="Disordered" evidence="1">
    <location>
        <begin position="60"/>
        <end position="80"/>
    </location>
</feature>
<accession>A0A402CSY0</accession>
<dbReference type="Proteomes" id="UP000287394">
    <property type="component" value="Chromosome"/>
</dbReference>
<evidence type="ECO:0000256" key="1">
    <source>
        <dbReference type="SAM" id="MobiDB-lite"/>
    </source>
</evidence>
<feature type="region of interest" description="Disordered" evidence="1">
    <location>
        <begin position="179"/>
        <end position="198"/>
    </location>
</feature>
<reference evidence="2 3" key="1">
    <citation type="journal article" date="2019" name="Int. J. Syst. Evol. Microbiol.">
        <title>Capsulimonas corticalis gen. nov., sp. nov., an aerobic capsulated bacterium, of a novel bacterial order, Capsulimonadales ord. nov., of the class Armatimonadia of the phylum Armatimonadetes.</title>
        <authorList>
            <person name="Li J."/>
            <person name="Kudo C."/>
            <person name="Tonouchi A."/>
        </authorList>
    </citation>
    <scope>NUCLEOTIDE SEQUENCE [LARGE SCALE GENOMIC DNA]</scope>
    <source>
        <strain evidence="2 3">AX-7</strain>
    </source>
</reference>
<proteinExistence type="predicted"/>
<evidence type="ECO:0000313" key="2">
    <source>
        <dbReference type="EMBL" id="BDI30911.1"/>
    </source>
</evidence>
<feature type="compositionally biased region" description="Basic and acidic residues" evidence="1">
    <location>
        <begin position="68"/>
        <end position="80"/>
    </location>
</feature>
<sequence>MKAVLGFVGLLVLLGVVYALAFLQIIPVQKMAEKSPSLMNIMKPLHLAKPKPKLMAKAAAPVDPAKQALDDQRAKLDADQAQLEKDKQAFEAAKAAPAAADASAGGAPAAPPVDPKQKRLDIYATMSPDDIANIFAKQPDKVVLSDLMALDEKKAGQILAALPADRAAKITQLMNALPSGASPTTASNGAPPHPKAFL</sequence>
<dbReference type="EMBL" id="AP025739">
    <property type="protein sequence ID" value="BDI30911.1"/>
    <property type="molecule type" value="Genomic_DNA"/>
</dbReference>
<dbReference type="AlphaFoldDB" id="A0A402CSY0"/>
<gene>
    <name evidence="2" type="ORF">CCAX7_29620</name>
</gene>